<dbReference type="PROSITE" id="PS50857">
    <property type="entry name" value="COX2_CUA"/>
    <property type="match status" value="1"/>
</dbReference>
<feature type="chain" id="PRO_5039718755" description="Cytochrome oxidase subunit II copper A binding domain-containing protein" evidence="1">
    <location>
        <begin position="23"/>
        <end position="128"/>
    </location>
</feature>
<dbReference type="PROSITE" id="PS51257">
    <property type="entry name" value="PROKAR_LIPOPROTEIN"/>
    <property type="match status" value="1"/>
</dbReference>
<proteinExistence type="predicted"/>
<dbReference type="InterPro" id="IPR008972">
    <property type="entry name" value="Cupredoxin"/>
</dbReference>
<keyword evidence="4" id="KW-1185">Reference proteome</keyword>
<evidence type="ECO:0000313" key="3">
    <source>
        <dbReference type="EMBL" id="TFE86051.1"/>
    </source>
</evidence>
<keyword evidence="1" id="KW-0732">Signal</keyword>
<sequence length="128" mass="13129">MKKILVLAVLGAALVASLTACGGAKETSGAAATADAGAASGAQEITIKATNFQFDQKEYHVKKGQPVKLTLSISQGMHGVAIKDLDVKLEGNHKSVTFTPDKAGTFPLECSIMCGTGHGDMKAALVVE</sequence>
<dbReference type="SUPFAM" id="SSF49503">
    <property type="entry name" value="Cupredoxins"/>
    <property type="match status" value="1"/>
</dbReference>
<dbReference type="AlphaFoldDB" id="A0A4Y8PXS8"/>
<dbReference type="EMBL" id="MYFO01000021">
    <property type="protein sequence ID" value="TFE86051.1"/>
    <property type="molecule type" value="Genomic_DNA"/>
</dbReference>
<dbReference type="GO" id="GO:0005507">
    <property type="term" value="F:copper ion binding"/>
    <property type="evidence" value="ECO:0007669"/>
    <property type="project" value="InterPro"/>
</dbReference>
<evidence type="ECO:0000259" key="2">
    <source>
        <dbReference type="PROSITE" id="PS50857"/>
    </source>
</evidence>
<reference evidence="3 4" key="1">
    <citation type="submission" date="2017-03" db="EMBL/GenBank/DDBJ databases">
        <title>Isolation of Levoglucosan Utilizing Bacteria.</title>
        <authorList>
            <person name="Arya A.S."/>
        </authorList>
    </citation>
    <scope>NUCLEOTIDE SEQUENCE [LARGE SCALE GENOMIC DNA]</scope>
    <source>
        <strain evidence="3 4">MEC069</strain>
    </source>
</reference>
<feature type="signal peptide" evidence="1">
    <location>
        <begin position="1"/>
        <end position="22"/>
    </location>
</feature>
<protein>
    <recommendedName>
        <fullName evidence="2">Cytochrome oxidase subunit II copper A binding domain-containing protein</fullName>
    </recommendedName>
</protein>
<evidence type="ECO:0000313" key="4">
    <source>
        <dbReference type="Proteomes" id="UP000298246"/>
    </source>
</evidence>
<dbReference type="GO" id="GO:0004129">
    <property type="term" value="F:cytochrome-c oxidase activity"/>
    <property type="evidence" value="ECO:0007669"/>
    <property type="project" value="InterPro"/>
</dbReference>
<comment type="caution">
    <text evidence="3">The sequence shown here is derived from an EMBL/GenBank/DDBJ whole genome shotgun (WGS) entry which is preliminary data.</text>
</comment>
<feature type="domain" description="Cytochrome oxidase subunit II copper A binding" evidence="2">
    <location>
        <begin position="42"/>
        <end position="128"/>
    </location>
</feature>
<dbReference type="RefSeq" id="WP_134754460.1">
    <property type="nucleotide sequence ID" value="NZ_MYFO02000005.1"/>
</dbReference>
<dbReference type="InterPro" id="IPR028096">
    <property type="entry name" value="EfeO_Cupredoxin"/>
</dbReference>
<accession>A0A4Y8PXS8</accession>
<name>A0A4Y8PXS8_9BACL</name>
<evidence type="ECO:0000256" key="1">
    <source>
        <dbReference type="SAM" id="SignalP"/>
    </source>
</evidence>
<dbReference type="Gene3D" id="2.60.40.420">
    <property type="entry name" value="Cupredoxins - blue copper proteins"/>
    <property type="match status" value="1"/>
</dbReference>
<dbReference type="GO" id="GO:0016020">
    <property type="term" value="C:membrane"/>
    <property type="evidence" value="ECO:0007669"/>
    <property type="project" value="InterPro"/>
</dbReference>
<gene>
    <name evidence="3" type="ORF">B5M42_15610</name>
</gene>
<dbReference type="Proteomes" id="UP000298246">
    <property type="component" value="Unassembled WGS sequence"/>
</dbReference>
<dbReference type="InterPro" id="IPR002429">
    <property type="entry name" value="CcO_II-like_C"/>
</dbReference>
<dbReference type="Pfam" id="PF13473">
    <property type="entry name" value="Cupredoxin_1"/>
    <property type="match status" value="1"/>
</dbReference>
<dbReference type="OrthoDB" id="279535at2"/>
<organism evidence="3 4">
    <name type="scientific">Paenibacillus athensensis</name>
    <dbReference type="NCBI Taxonomy" id="1967502"/>
    <lineage>
        <taxon>Bacteria</taxon>
        <taxon>Bacillati</taxon>
        <taxon>Bacillota</taxon>
        <taxon>Bacilli</taxon>
        <taxon>Bacillales</taxon>
        <taxon>Paenibacillaceae</taxon>
        <taxon>Paenibacillus</taxon>
    </lineage>
</organism>